<dbReference type="EMBL" id="JADIMY010000028">
    <property type="protein sequence ID" value="MBO8427211.1"/>
    <property type="molecule type" value="Genomic_DNA"/>
</dbReference>
<keyword evidence="1" id="KW-0812">Transmembrane</keyword>
<reference evidence="2" key="2">
    <citation type="journal article" date="2021" name="PeerJ">
        <title>Extensive microbial diversity within the chicken gut microbiome revealed by metagenomics and culture.</title>
        <authorList>
            <person name="Gilroy R."/>
            <person name="Ravi A."/>
            <person name="Getino M."/>
            <person name="Pursley I."/>
            <person name="Horton D.L."/>
            <person name="Alikhan N.F."/>
            <person name="Baker D."/>
            <person name="Gharbi K."/>
            <person name="Hall N."/>
            <person name="Watson M."/>
            <person name="Adriaenssens E.M."/>
            <person name="Foster-Nyarko E."/>
            <person name="Jarju S."/>
            <person name="Secka A."/>
            <person name="Antonio M."/>
            <person name="Oren A."/>
            <person name="Chaudhuri R.R."/>
            <person name="La Ragione R."/>
            <person name="Hildebrand F."/>
            <person name="Pallen M.J."/>
        </authorList>
    </citation>
    <scope>NUCLEOTIDE SEQUENCE</scope>
    <source>
        <strain evidence="2">11159</strain>
    </source>
</reference>
<reference evidence="2" key="1">
    <citation type="submission" date="2020-10" db="EMBL/GenBank/DDBJ databases">
        <authorList>
            <person name="Gilroy R."/>
        </authorList>
    </citation>
    <scope>NUCLEOTIDE SEQUENCE</scope>
    <source>
        <strain evidence="2">11159</strain>
    </source>
</reference>
<sequence length="158" mass="18291">MRKFKLKDIWGYGWVITGFIVSSIITIVFLSLTIYLFLSSYNGEAIVLKEKLATILILDVILLIVLIIFILTYALIFSPFTNKEGQVVDVKILEISIFNNMYGVALIDGKEYDVKITYLSAAHFLTFLLMFKEGEYCRCFIRNKDLNKEKVKAILYKY</sequence>
<comment type="caution">
    <text evidence="2">The sequence shown here is derived from an EMBL/GenBank/DDBJ whole genome shotgun (WGS) entry which is preliminary data.</text>
</comment>
<dbReference type="AlphaFoldDB" id="A0A9D9DHE2"/>
<evidence type="ECO:0000313" key="3">
    <source>
        <dbReference type="Proteomes" id="UP000823613"/>
    </source>
</evidence>
<accession>A0A9D9DHE2</accession>
<keyword evidence="1" id="KW-0472">Membrane</keyword>
<protein>
    <submittedName>
        <fullName evidence="2">Uncharacterized protein</fullName>
    </submittedName>
</protein>
<evidence type="ECO:0000256" key="1">
    <source>
        <dbReference type="SAM" id="Phobius"/>
    </source>
</evidence>
<proteinExistence type="predicted"/>
<keyword evidence="1" id="KW-1133">Transmembrane helix</keyword>
<gene>
    <name evidence="2" type="ORF">IAC58_01465</name>
</gene>
<feature type="transmembrane region" description="Helical" evidence="1">
    <location>
        <begin position="53"/>
        <end position="76"/>
    </location>
</feature>
<name>A0A9D9DHE2_9BACL</name>
<feature type="transmembrane region" description="Helical" evidence="1">
    <location>
        <begin position="12"/>
        <end position="38"/>
    </location>
</feature>
<evidence type="ECO:0000313" key="2">
    <source>
        <dbReference type="EMBL" id="MBO8427211.1"/>
    </source>
</evidence>
<organism evidence="2 3">
    <name type="scientific">Candidatus Onthovivens merdipullorum</name>
    <dbReference type="NCBI Taxonomy" id="2840889"/>
    <lineage>
        <taxon>Bacteria</taxon>
        <taxon>Bacillati</taxon>
        <taxon>Bacillota</taxon>
        <taxon>Bacilli</taxon>
        <taxon>Bacillales</taxon>
        <taxon>Candidatus Onthovivens</taxon>
    </lineage>
</organism>
<dbReference type="Proteomes" id="UP000823613">
    <property type="component" value="Unassembled WGS sequence"/>
</dbReference>